<dbReference type="GO" id="GO:0016787">
    <property type="term" value="F:hydrolase activity"/>
    <property type="evidence" value="ECO:0007669"/>
    <property type="project" value="UniProtKB-KW"/>
</dbReference>
<reference evidence="4" key="2">
    <citation type="submission" date="2010-01" db="EMBL/GenBank/DDBJ databases">
        <title>The complete genome of Geodermatophilus obscurus DSM 43160.</title>
        <authorList>
            <consortium name="US DOE Joint Genome Institute (JGI-PGF)"/>
            <person name="Lucas S."/>
            <person name="Copeland A."/>
            <person name="Lapidus A."/>
            <person name="Glavina del Rio T."/>
            <person name="Dalin E."/>
            <person name="Tice H."/>
            <person name="Bruce D."/>
            <person name="Goodwin L."/>
            <person name="Pitluck S."/>
            <person name="Kyrpides N."/>
            <person name="Mavromatis K."/>
            <person name="Ivanova N."/>
            <person name="Munk A.C."/>
            <person name="Brettin T."/>
            <person name="Detter J.C."/>
            <person name="Han C."/>
            <person name="Larimer F."/>
            <person name="Land M."/>
            <person name="Hauser L."/>
            <person name="Markowitz V."/>
            <person name="Cheng J.-F."/>
            <person name="Hugenholtz P."/>
            <person name="Woyke T."/>
            <person name="Wu D."/>
            <person name="Jando M."/>
            <person name="Schneider S."/>
            <person name="Klenk H.-P."/>
            <person name="Eisen J.A."/>
        </authorList>
    </citation>
    <scope>NUCLEOTIDE SEQUENCE [LARGE SCALE GENOMIC DNA]</scope>
    <source>
        <strain evidence="4">ATCC 25078 / DSM 43160 / JCM 3152 / KCC A-0152 / KCTC 9177 / NBRC 13315 / NRRL B-3577 / G-20</strain>
    </source>
</reference>
<keyword evidence="3" id="KW-0378">Hydrolase</keyword>
<dbReference type="KEGG" id="gob:Gobs_0446"/>
<dbReference type="HOGENOM" id="CLU_1358814_0_0_11"/>
<name>D2S611_GEOOG</name>
<feature type="transmembrane region" description="Helical" evidence="2">
    <location>
        <begin position="134"/>
        <end position="152"/>
    </location>
</feature>
<keyword evidence="2" id="KW-1133">Transmembrane helix</keyword>
<evidence type="ECO:0000313" key="4">
    <source>
        <dbReference type="Proteomes" id="UP000001382"/>
    </source>
</evidence>
<keyword evidence="2" id="KW-0472">Membrane</keyword>
<feature type="transmembrane region" description="Helical" evidence="2">
    <location>
        <begin position="22"/>
        <end position="42"/>
    </location>
</feature>
<feature type="region of interest" description="Disordered" evidence="1">
    <location>
        <begin position="1"/>
        <end position="20"/>
    </location>
</feature>
<dbReference type="EMBL" id="CP001867">
    <property type="protein sequence ID" value="ADB73228.1"/>
    <property type="molecule type" value="Genomic_DNA"/>
</dbReference>
<dbReference type="Pfam" id="PF04307">
    <property type="entry name" value="YdjM"/>
    <property type="match status" value="1"/>
</dbReference>
<protein>
    <submittedName>
        <fullName evidence="3">Membrane-bound metal-dependent hydrolase</fullName>
    </submittedName>
</protein>
<gene>
    <name evidence="3" type="ordered locus">Gobs_0446</name>
</gene>
<accession>D2S611</accession>
<evidence type="ECO:0000256" key="2">
    <source>
        <dbReference type="SAM" id="Phobius"/>
    </source>
</evidence>
<dbReference type="RefSeq" id="WP_012946669.1">
    <property type="nucleotide sequence ID" value="NC_013757.1"/>
</dbReference>
<proteinExistence type="predicted"/>
<evidence type="ECO:0000313" key="3">
    <source>
        <dbReference type="EMBL" id="ADB73228.1"/>
    </source>
</evidence>
<organism evidence="3 4">
    <name type="scientific">Geodermatophilus obscurus (strain ATCC 25078 / DSM 43160 / JCM 3152 / CCUG 61914 / KCC A-0152 / KCTC 9177 / NBRC 13315 / NRRL B-3577 / G-20)</name>
    <dbReference type="NCBI Taxonomy" id="526225"/>
    <lineage>
        <taxon>Bacteria</taxon>
        <taxon>Bacillati</taxon>
        <taxon>Actinomycetota</taxon>
        <taxon>Actinomycetes</taxon>
        <taxon>Geodermatophilales</taxon>
        <taxon>Geodermatophilaceae</taxon>
        <taxon>Geodermatophilus</taxon>
    </lineage>
</organism>
<reference evidence="3 4" key="1">
    <citation type="journal article" date="2010" name="Stand. Genomic Sci.">
        <title>Complete genome sequence of Geodermatophilus obscurus type strain (G-20).</title>
        <authorList>
            <person name="Ivanova N."/>
            <person name="Sikorski J."/>
            <person name="Jando M."/>
            <person name="Munk C."/>
            <person name="Lapidus A."/>
            <person name="Glavina Del Rio T."/>
            <person name="Copeland A."/>
            <person name="Tice H."/>
            <person name="Cheng J.-F."/>
            <person name="Lucas S."/>
            <person name="Chen F."/>
            <person name="Nolan M."/>
            <person name="Bruce D."/>
            <person name="Goodwin L."/>
            <person name="Pitluck S."/>
            <person name="Mavromatis K."/>
            <person name="Mikhailova N."/>
            <person name="Pati A."/>
            <person name="Chen A."/>
            <person name="Palaniappan K."/>
            <person name="Land M."/>
            <person name="Hauser L."/>
            <person name="Chang Y.-J."/>
            <person name="Jeffries C.D."/>
            <person name="Meincke L."/>
            <person name="Brettin T."/>
            <person name="Detter J.C."/>
            <person name="Detter J.C."/>
            <person name="Rohde M."/>
            <person name="Goeker M."/>
            <person name="Bristow J."/>
            <person name="Eisen J.A."/>
            <person name="Markowitz V."/>
            <person name="Hugenholtz P."/>
            <person name="Kyrpides N.C."/>
            <person name="Klenk H.-P."/>
        </authorList>
    </citation>
    <scope>NUCLEOTIDE SEQUENCE [LARGE SCALE GENOMIC DNA]</scope>
    <source>
        <strain evidence="4">ATCC 25078 / DSM 43160 / JCM 3152 / KCC A-0152 / KCTC 9177 / NBRC 13315 / NRRL B-3577 / G-20</strain>
    </source>
</reference>
<sequence length="201" mass="20947">MTPAGGSAPADRQRPERRARRPWGRAALPFVALAVVAVLDLVAESRRWPLPVVGLLDEPAHLITAGLVLVALPAGTRPLWSWALVGAVAIDVDHGPLYLYGDAVAGDGGRPVTHSMATVLLLLAAAAAVRRYRCALAGLACGVALHLVRDLATGPGVPLLWPLPGAAQVPYPLYAAALVGVTLVAVARQLRTPTRSVVTRP</sequence>
<keyword evidence="4" id="KW-1185">Reference proteome</keyword>
<dbReference type="InterPro" id="IPR007404">
    <property type="entry name" value="YdjM-like"/>
</dbReference>
<dbReference type="AlphaFoldDB" id="D2S611"/>
<keyword evidence="2" id="KW-0812">Transmembrane</keyword>
<dbReference type="OrthoDB" id="5198076at2"/>
<feature type="transmembrane region" description="Helical" evidence="2">
    <location>
        <begin position="172"/>
        <end position="190"/>
    </location>
</feature>
<feature type="transmembrane region" description="Helical" evidence="2">
    <location>
        <begin position="112"/>
        <end position="129"/>
    </location>
</feature>
<dbReference type="eggNOG" id="COG1988">
    <property type="taxonomic scope" value="Bacteria"/>
</dbReference>
<evidence type="ECO:0000256" key="1">
    <source>
        <dbReference type="SAM" id="MobiDB-lite"/>
    </source>
</evidence>
<dbReference type="STRING" id="526225.Gobs_0446"/>
<dbReference type="Proteomes" id="UP000001382">
    <property type="component" value="Chromosome"/>
</dbReference>